<proteinExistence type="inferred from homology"/>
<dbReference type="PANTHER" id="PTHR47706:SF4">
    <property type="entry name" value="NMRA-LIKE DOMAIN-CONTAINING PROTEIN"/>
    <property type="match status" value="1"/>
</dbReference>
<dbReference type="PANTHER" id="PTHR47706">
    <property type="entry name" value="NMRA-LIKE FAMILY PROTEIN"/>
    <property type="match status" value="1"/>
</dbReference>
<organism evidence="5 6">
    <name type="scientific">Mycena citricolor</name>
    <dbReference type="NCBI Taxonomy" id="2018698"/>
    <lineage>
        <taxon>Eukaryota</taxon>
        <taxon>Fungi</taxon>
        <taxon>Dikarya</taxon>
        <taxon>Basidiomycota</taxon>
        <taxon>Agaricomycotina</taxon>
        <taxon>Agaricomycetes</taxon>
        <taxon>Agaricomycetidae</taxon>
        <taxon>Agaricales</taxon>
        <taxon>Marasmiineae</taxon>
        <taxon>Mycenaceae</taxon>
        <taxon>Mycena</taxon>
    </lineage>
</organism>
<evidence type="ECO:0000256" key="2">
    <source>
        <dbReference type="ARBA" id="ARBA00022857"/>
    </source>
</evidence>
<dbReference type="CDD" id="cd05259">
    <property type="entry name" value="PCBER_SDR_a"/>
    <property type="match status" value="1"/>
</dbReference>
<evidence type="ECO:0000259" key="4">
    <source>
        <dbReference type="Pfam" id="PF05368"/>
    </source>
</evidence>
<dbReference type="Gene3D" id="3.90.25.10">
    <property type="entry name" value="UDP-galactose 4-epimerase, domain 1"/>
    <property type="match status" value="1"/>
</dbReference>
<comment type="similarity">
    <text evidence="1">Belongs to the NmrA-type oxidoreductase family. Isoflavone reductase subfamily.</text>
</comment>
<dbReference type="Gene3D" id="3.40.50.720">
    <property type="entry name" value="NAD(P)-binding Rossmann-like Domain"/>
    <property type="match status" value="1"/>
</dbReference>
<keyword evidence="2" id="KW-0521">NADP</keyword>
<sequence>MKVALAGASAGVGRSIAEAILANGNHTLVVLSRSADISFLSSRGALIAAVDYSDPASVSRALDGVHTVISAIGDHSKSASAQLALVHAACAAGVARFVPSGWSAADVTAGSIEEVELYRYKQPVLDALRAQNSMKWSHPENGIFLNYLATPSKGIAYLKPLKFWIDVEQCKAVIPGDGNIPLVYTALEDVGAFIAKALDSDEEWPRSLRIVGAKVTHNELVRMAERVRGRSFEVEYRSAEQYTASLVPNPPSLYVNLATQLSLILISGRFTFDSTFDHAAGHKFVQPQEFIKKWWGHVLQ</sequence>
<evidence type="ECO:0000313" key="6">
    <source>
        <dbReference type="Proteomes" id="UP001295794"/>
    </source>
</evidence>
<evidence type="ECO:0000313" key="5">
    <source>
        <dbReference type="EMBL" id="CAK5271321.1"/>
    </source>
</evidence>
<dbReference type="InterPro" id="IPR051609">
    <property type="entry name" value="NmrA/Isoflavone_reductase-like"/>
</dbReference>
<evidence type="ECO:0000256" key="1">
    <source>
        <dbReference type="ARBA" id="ARBA00005725"/>
    </source>
</evidence>
<protein>
    <recommendedName>
        <fullName evidence="4">NmrA-like domain-containing protein</fullName>
    </recommendedName>
</protein>
<dbReference type="SUPFAM" id="SSF51735">
    <property type="entry name" value="NAD(P)-binding Rossmann-fold domains"/>
    <property type="match status" value="1"/>
</dbReference>
<dbReference type="Proteomes" id="UP001295794">
    <property type="component" value="Unassembled WGS sequence"/>
</dbReference>
<gene>
    <name evidence="5" type="ORF">MYCIT1_LOCUS16291</name>
</gene>
<keyword evidence="3" id="KW-0560">Oxidoreductase</keyword>
<dbReference type="EMBL" id="CAVNYO010000169">
    <property type="protein sequence ID" value="CAK5271321.1"/>
    <property type="molecule type" value="Genomic_DNA"/>
</dbReference>
<keyword evidence="6" id="KW-1185">Reference proteome</keyword>
<dbReference type="InterPro" id="IPR008030">
    <property type="entry name" value="NmrA-like"/>
</dbReference>
<dbReference type="GO" id="GO:0016491">
    <property type="term" value="F:oxidoreductase activity"/>
    <property type="evidence" value="ECO:0007669"/>
    <property type="project" value="UniProtKB-KW"/>
</dbReference>
<comment type="caution">
    <text evidence="5">The sequence shown here is derived from an EMBL/GenBank/DDBJ whole genome shotgun (WGS) entry which is preliminary data.</text>
</comment>
<dbReference type="InterPro" id="IPR045312">
    <property type="entry name" value="PCBER-like"/>
</dbReference>
<dbReference type="AlphaFoldDB" id="A0AAD2HA73"/>
<feature type="domain" description="NmrA-like" evidence="4">
    <location>
        <begin position="2"/>
        <end position="250"/>
    </location>
</feature>
<dbReference type="InterPro" id="IPR036291">
    <property type="entry name" value="NAD(P)-bd_dom_sf"/>
</dbReference>
<dbReference type="Pfam" id="PF05368">
    <property type="entry name" value="NmrA"/>
    <property type="match status" value="1"/>
</dbReference>
<accession>A0AAD2HA73</accession>
<name>A0AAD2HA73_9AGAR</name>
<reference evidence="5" key="1">
    <citation type="submission" date="2023-11" db="EMBL/GenBank/DDBJ databases">
        <authorList>
            <person name="De Vega J J."/>
            <person name="De Vega J J."/>
        </authorList>
    </citation>
    <scope>NUCLEOTIDE SEQUENCE</scope>
</reference>
<evidence type="ECO:0000256" key="3">
    <source>
        <dbReference type="ARBA" id="ARBA00023002"/>
    </source>
</evidence>